<feature type="compositionally biased region" description="Polar residues" evidence="1">
    <location>
        <begin position="120"/>
        <end position="131"/>
    </location>
</feature>
<comment type="caution">
    <text evidence="2">The sequence shown here is derived from an EMBL/GenBank/DDBJ whole genome shotgun (WGS) entry which is preliminary data.</text>
</comment>
<gene>
    <name evidence="2" type="ORF">C9374_002465</name>
</gene>
<reference evidence="2 3" key="1">
    <citation type="journal article" date="2018" name="BMC Genomics">
        <title>The genome of Naegleria lovaniensis, the basis for a comparative approach to unravel pathogenicity factors of the human pathogenic amoeba N. fowleri.</title>
        <authorList>
            <person name="Liechti N."/>
            <person name="Schurch N."/>
            <person name="Bruggmann R."/>
            <person name="Wittwer M."/>
        </authorList>
    </citation>
    <scope>NUCLEOTIDE SEQUENCE [LARGE SCALE GENOMIC DNA]</scope>
    <source>
        <strain evidence="2 3">ATCC 30569</strain>
    </source>
</reference>
<evidence type="ECO:0000256" key="1">
    <source>
        <dbReference type="SAM" id="MobiDB-lite"/>
    </source>
</evidence>
<feature type="region of interest" description="Disordered" evidence="1">
    <location>
        <begin position="93"/>
        <end position="131"/>
    </location>
</feature>
<protein>
    <submittedName>
        <fullName evidence="2">Uncharacterized protein</fullName>
    </submittedName>
</protein>
<feature type="compositionally biased region" description="Low complexity" evidence="1">
    <location>
        <begin position="20"/>
        <end position="34"/>
    </location>
</feature>
<proteinExistence type="predicted"/>
<evidence type="ECO:0000313" key="2">
    <source>
        <dbReference type="EMBL" id="KAG2386721.1"/>
    </source>
</evidence>
<organism evidence="2 3">
    <name type="scientific">Naegleria lovaniensis</name>
    <name type="common">Amoeba</name>
    <dbReference type="NCBI Taxonomy" id="51637"/>
    <lineage>
        <taxon>Eukaryota</taxon>
        <taxon>Discoba</taxon>
        <taxon>Heterolobosea</taxon>
        <taxon>Tetramitia</taxon>
        <taxon>Eutetramitia</taxon>
        <taxon>Vahlkampfiidae</taxon>
        <taxon>Naegleria</taxon>
    </lineage>
</organism>
<accession>A0AA88GVP7</accession>
<evidence type="ECO:0000313" key="3">
    <source>
        <dbReference type="Proteomes" id="UP000816034"/>
    </source>
</evidence>
<dbReference type="AlphaFoldDB" id="A0AA88GVP7"/>
<dbReference type="GeneID" id="68094921"/>
<dbReference type="RefSeq" id="XP_044550713.1">
    <property type="nucleotide sequence ID" value="XM_044691886.1"/>
</dbReference>
<sequence length="223" mass="25713">MQPPACSSIQKQHHQHQHSSHLFQSSSSTTITTTGRDRAISSPAPLQKLKTTRIIHHNHANPSPNHHQPEDMLMTQLPSQHDHDVLMQEDDDYSMTTNHHHDPQGSSYTGEEMNEDLDDSTNSTSQRRFSLPSSDLMNMPFYRQQKIDHFQQWYGLYGDFIMDDENGTLMSVPGFFAQQSMELKDITGMKVLSSHECQQQCEMLMRELKDFQVDLNLHVLNHV</sequence>
<name>A0AA88GVP7_NAELO</name>
<dbReference type="Proteomes" id="UP000816034">
    <property type="component" value="Unassembled WGS sequence"/>
</dbReference>
<keyword evidence="3" id="KW-1185">Reference proteome</keyword>
<dbReference type="EMBL" id="PYSW02000015">
    <property type="protein sequence ID" value="KAG2386721.1"/>
    <property type="molecule type" value="Genomic_DNA"/>
</dbReference>
<feature type="region of interest" description="Disordered" evidence="1">
    <location>
        <begin position="1"/>
        <end position="46"/>
    </location>
</feature>